<dbReference type="STRING" id="142842.SAMN02745118_02854"/>
<sequence length="192" mass="22513">MTSKPEFTNDLECLMFSDMVYEDFENGVDGDGLKSLKEIFSNNERFHDPVRKRRFEEYKRSVATMDNWEFMMKSGDNDFISTTEEDSNTVKEYFEKLFLKEFDDSQLSNQVNWIGNNIDEVKQIYKVASKSLINEFFTIKPVEEIIKLDVGGGGGFYAAAFKHKQRNEILITYRGTNQNIEDHALINWQMVY</sequence>
<protein>
    <submittedName>
        <fullName evidence="1">Uncharacterized protein</fullName>
    </submittedName>
</protein>
<evidence type="ECO:0000313" key="1">
    <source>
        <dbReference type="EMBL" id="SKA12295.1"/>
    </source>
</evidence>
<dbReference type="EMBL" id="FUWM01000046">
    <property type="protein sequence ID" value="SKA12295.1"/>
    <property type="molecule type" value="Genomic_DNA"/>
</dbReference>
<name>A0A1T4R8P5_9FIRM</name>
<dbReference type="Proteomes" id="UP000190625">
    <property type="component" value="Unassembled WGS sequence"/>
</dbReference>
<reference evidence="2" key="1">
    <citation type="submission" date="2017-02" db="EMBL/GenBank/DDBJ databases">
        <authorList>
            <person name="Varghese N."/>
            <person name="Submissions S."/>
        </authorList>
    </citation>
    <scope>NUCLEOTIDE SEQUENCE [LARGE SCALE GENOMIC DNA]</scope>
    <source>
        <strain evidence="2">ATCC BAA-73</strain>
    </source>
</reference>
<dbReference type="AlphaFoldDB" id="A0A1T4R8P5"/>
<dbReference type="RefSeq" id="WP_078811212.1">
    <property type="nucleotide sequence ID" value="NZ_FUWM01000046.1"/>
</dbReference>
<accession>A0A1T4R8P5</accession>
<proteinExistence type="predicted"/>
<keyword evidence="2" id="KW-1185">Reference proteome</keyword>
<gene>
    <name evidence="1" type="ORF">SAMN02745118_02854</name>
</gene>
<evidence type="ECO:0000313" key="2">
    <source>
        <dbReference type="Proteomes" id="UP000190625"/>
    </source>
</evidence>
<organism evidence="1 2">
    <name type="scientific">Selenihalanaerobacter shriftii</name>
    <dbReference type="NCBI Taxonomy" id="142842"/>
    <lineage>
        <taxon>Bacteria</taxon>
        <taxon>Bacillati</taxon>
        <taxon>Bacillota</taxon>
        <taxon>Clostridia</taxon>
        <taxon>Halanaerobiales</taxon>
        <taxon>Halobacteroidaceae</taxon>
        <taxon>Selenihalanaerobacter</taxon>
    </lineage>
</organism>